<comment type="caution">
    <text evidence="1">The sequence shown here is derived from an EMBL/GenBank/DDBJ whole genome shotgun (WGS) entry which is preliminary data.</text>
</comment>
<evidence type="ECO:0000313" key="1">
    <source>
        <dbReference type="EMBL" id="PPB84767.1"/>
    </source>
</evidence>
<name>A0A2P5KDI1_9BURK</name>
<dbReference type="EMBL" id="PRDW01000002">
    <property type="protein sequence ID" value="PPB84767.1"/>
    <property type="molecule type" value="Genomic_DNA"/>
</dbReference>
<dbReference type="InterPro" id="IPR047715">
    <property type="entry name" value="EboA_dom"/>
</dbReference>
<dbReference type="RefSeq" id="WP_146063970.1">
    <property type="nucleotide sequence ID" value="NZ_CP062178.1"/>
</dbReference>
<reference evidence="1 2" key="1">
    <citation type="submission" date="2018-01" db="EMBL/GenBank/DDBJ databases">
        <title>Genomic Encyclopedia of Type Strains, Phase III (KMG-III): the genomes of soil and plant-associated and newly described type strains.</title>
        <authorList>
            <person name="Whitman W."/>
        </authorList>
    </citation>
    <scope>NUCLEOTIDE SEQUENCE [LARGE SCALE GENOMIC DNA]</scope>
    <source>
        <strain evidence="1 2">HKI456</strain>
    </source>
</reference>
<organism evidence="1 2">
    <name type="scientific">Mycetohabitans endofungorum</name>
    <dbReference type="NCBI Taxonomy" id="417203"/>
    <lineage>
        <taxon>Bacteria</taxon>
        <taxon>Pseudomonadati</taxon>
        <taxon>Pseudomonadota</taxon>
        <taxon>Betaproteobacteria</taxon>
        <taxon>Burkholderiales</taxon>
        <taxon>Burkholderiaceae</taxon>
        <taxon>Mycetohabitans</taxon>
    </lineage>
</organism>
<dbReference type="Proteomes" id="UP000243096">
    <property type="component" value="Unassembled WGS sequence"/>
</dbReference>
<dbReference type="OrthoDB" id="325673at2"/>
<accession>A0A2P5KDI1</accession>
<dbReference type="NCBIfam" id="NF035938">
    <property type="entry name" value="EboA_domain"/>
    <property type="match status" value="1"/>
</dbReference>
<gene>
    <name evidence="1" type="ORF">B0O95_102168</name>
</gene>
<evidence type="ECO:0000313" key="2">
    <source>
        <dbReference type="Proteomes" id="UP000243096"/>
    </source>
</evidence>
<dbReference type="AlphaFoldDB" id="A0A2P5KDI1"/>
<proteinExistence type="predicted"/>
<sequence>MTIANTLYAGLLQATEACSAEDKADRAKNWLARCQQIITRPASCSDDLQHSVEHHFAIAQRRLAGLPSLPAKTLDTLRGAGVIAPQQWSIGDFGRALILLHALSLRPSVEYLRFVTRLYRRGDNTEQQAILRSLILLPEPQRWVSIAAEGCRSNVAIVFEAIACDNAYPERFLCELNFNQLVLKALFTGTSIRRIAGLNKRLTPTLKRMVADYASERRAAKRQVSDDLNFLLRGIEHENV</sequence>
<protein>
    <submittedName>
        <fullName evidence="1">Uncharacterized protein</fullName>
    </submittedName>
</protein>
<keyword evidence="2" id="KW-1185">Reference proteome</keyword>